<dbReference type="EC" id="3.1.1.-" evidence="3"/>
<evidence type="ECO:0000313" key="6">
    <source>
        <dbReference type="Proteomes" id="UP000199315"/>
    </source>
</evidence>
<dbReference type="InterPro" id="IPR002018">
    <property type="entry name" value="CarbesteraseB"/>
</dbReference>
<protein>
    <recommendedName>
        <fullName evidence="3">Carboxylic ester hydrolase</fullName>
        <ecNumber evidence="3">3.1.1.-</ecNumber>
    </recommendedName>
</protein>
<feature type="domain" description="Carboxylesterase type B" evidence="4">
    <location>
        <begin position="6"/>
        <end position="329"/>
    </location>
</feature>
<sequence>MSIVIAATKYGRIKGIEEQGYTVFKGIPYAKPPVGELRWKAPQPVESWEDIYMADCFSCKSVQENSNDGFYKKEFYGNPAYEVPISEDSLYLNICTPAEQTDEKLPVEFWIHGGAFMGGYGSEMEFDGEALCKRGVILVTINYRLNIYGFLAHPWLSAENERGISGNYGTLDQIMALQWVYENIGSFGGDRDNITVSGQSAGAMSVQTLVSSELTGNMIAKAIMQSGGSYGKGLHRDMLLEEAMKFGERFVAETGAGSLEELRGMTTEELTPAIGKFMGEMFQTGGGLVLIPNIDGYVLKDGYYSLIDRDAIKDIPYLLGSNKNDIFVTEEDLESGHKGNLFDGTIAFSQKREAFHHKPAYVYYFTRQLPGDEAGAFHSAELWYTFGTLDRCWRPVTEEDYQLSDRMLAYWTNFMKTGNPNGESLEEWKPCDSLDFYVKRFDV</sequence>
<dbReference type="InterPro" id="IPR029058">
    <property type="entry name" value="AB_hydrolase_fold"/>
</dbReference>
<dbReference type="Proteomes" id="UP000199315">
    <property type="component" value="Unassembled WGS sequence"/>
</dbReference>
<dbReference type="InterPro" id="IPR050309">
    <property type="entry name" value="Type-B_Carboxylest/Lipase"/>
</dbReference>
<keyword evidence="6" id="KW-1185">Reference proteome</keyword>
<dbReference type="PANTHER" id="PTHR11559">
    <property type="entry name" value="CARBOXYLESTERASE"/>
    <property type="match status" value="1"/>
</dbReference>
<gene>
    <name evidence="5" type="ORF">SAMN05421730_102427</name>
</gene>
<dbReference type="GO" id="GO:0016787">
    <property type="term" value="F:hydrolase activity"/>
    <property type="evidence" value="ECO:0007669"/>
    <property type="project" value="UniProtKB-KW"/>
</dbReference>
<evidence type="ECO:0000256" key="3">
    <source>
        <dbReference type="RuleBase" id="RU361235"/>
    </source>
</evidence>
<dbReference type="EMBL" id="FMKA01000024">
    <property type="protein sequence ID" value="SCP98685.1"/>
    <property type="molecule type" value="Genomic_DNA"/>
</dbReference>
<organism evidence="5 6">
    <name type="scientific">Anaerobium acetethylicum</name>
    <dbReference type="NCBI Taxonomy" id="1619234"/>
    <lineage>
        <taxon>Bacteria</taxon>
        <taxon>Bacillati</taxon>
        <taxon>Bacillota</taxon>
        <taxon>Clostridia</taxon>
        <taxon>Lachnospirales</taxon>
        <taxon>Lachnospiraceae</taxon>
        <taxon>Anaerobium</taxon>
    </lineage>
</organism>
<dbReference type="STRING" id="1619234.SAMN05421730_102427"/>
<evidence type="ECO:0000256" key="1">
    <source>
        <dbReference type="ARBA" id="ARBA00005964"/>
    </source>
</evidence>
<dbReference type="InterPro" id="IPR019826">
    <property type="entry name" value="Carboxylesterase_B_AS"/>
</dbReference>
<feature type="domain" description="Carboxylesterase type B" evidence="4">
    <location>
        <begin position="350"/>
        <end position="432"/>
    </location>
</feature>
<reference evidence="5 6" key="1">
    <citation type="submission" date="2016-09" db="EMBL/GenBank/DDBJ databases">
        <authorList>
            <person name="Capua I."/>
            <person name="De Benedictis P."/>
            <person name="Joannis T."/>
            <person name="Lombin L.H."/>
            <person name="Cattoli G."/>
        </authorList>
    </citation>
    <scope>NUCLEOTIDE SEQUENCE [LARGE SCALE GENOMIC DNA]</scope>
    <source>
        <strain evidence="5 6">GluBS11</strain>
    </source>
</reference>
<evidence type="ECO:0000259" key="4">
    <source>
        <dbReference type="Pfam" id="PF00135"/>
    </source>
</evidence>
<dbReference type="AlphaFoldDB" id="A0A1D3TWQ0"/>
<evidence type="ECO:0000313" key="5">
    <source>
        <dbReference type="EMBL" id="SCP98685.1"/>
    </source>
</evidence>
<proteinExistence type="inferred from homology"/>
<dbReference type="OrthoDB" id="9775851at2"/>
<keyword evidence="2 3" id="KW-0378">Hydrolase</keyword>
<comment type="similarity">
    <text evidence="1 3">Belongs to the type-B carboxylesterase/lipase family.</text>
</comment>
<accession>A0A1D3TWQ0</accession>
<dbReference type="SUPFAM" id="SSF53474">
    <property type="entry name" value="alpha/beta-Hydrolases"/>
    <property type="match status" value="1"/>
</dbReference>
<dbReference type="PROSITE" id="PS00122">
    <property type="entry name" value="CARBOXYLESTERASE_B_1"/>
    <property type="match status" value="1"/>
</dbReference>
<dbReference type="Pfam" id="PF00135">
    <property type="entry name" value="COesterase"/>
    <property type="match status" value="2"/>
</dbReference>
<evidence type="ECO:0000256" key="2">
    <source>
        <dbReference type="ARBA" id="ARBA00022801"/>
    </source>
</evidence>
<dbReference type="Gene3D" id="3.40.50.1820">
    <property type="entry name" value="alpha/beta hydrolase"/>
    <property type="match status" value="2"/>
</dbReference>
<name>A0A1D3TWQ0_9FIRM</name>